<keyword evidence="15" id="KW-1185">Reference proteome</keyword>
<dbReference type="InterPro" id="IPR016181">
    <property type="entry name" value="Acyl_CoA_acyltransferase"/>
</dbReference>
<feature type="region of interest" description="Disordered" evidence="12">
    <location>
        <begin position="155"/>
        <end position="174"/>
    </location>
</feature>
<evidence type="ECO:0000256" key="1">
    <source>
        <dbReference type="ARBA" id="ARBA00004123"/>
    </source>
</evidence>
<name>A0A9Q9DVC2_CURCL</name>
<dbReference type="GO" id="GO:0043998">
    <property type="term" value="F:histone H2A acetyltransferase activity"/>
    <property type="evidence" value="ECO:0007669"/>
    <property type="project" value="InterPro"/>
</dbReference>
<protein>
    <recommendedName>
        <fullName evidence="5">N-alpha-acetyltransferase 40</fullName>
        <ecNumber evidence="4">2.3.1.257</ecNumber>
    </recommendedName>
</protein>
<dbReference type="InterPro" id="IPR039949">
    <property type="entry name" value="NAA40"/>
</dbReference>
<feature type="region of interest" description="Disordered" evidence="12">
    <location>
        <begin position="101"/>
        <end position="140"/>
    </location>
</feature>
<evidence type="ECO:0000256" key="3">
    <source>
        <dbReference type="ARBA" id="ARBA00008870"/>
    </source>
</evidence>
<evidence type="ECO:0000313" key="15">
    <source>
        <dbReference type="Proteomes" id="UP001056012"/>
    </source>
</evidence>
<dbReference type="Pfam" id="PF00583">
    <property type="entry name" value="Acetyltransf_1"/>
    <property type="match status" value="1"/>
</dbReference>
<dbReference type="GO" id="GO:0005737">
    <property type="term" value="C:cytoplasm"/>
    <property type="evidence" value="ECO:0007669"/>
    <property type="project" value="UniProtKB-SubCell"/>
</dbReference>
<evidence type="ECO:0000256" key="12">
    <source>
        <dbReference type="SAM" id="MobiDB-lite"/>
    </source>
</evidence>
<dbReference type="CDD" id="cd04301">
    <property type="entry name" value="NAT_SF"/>
    <property type="match status" value="1"/>
</dbReference>
<evidence type="ECO:0000256" key="11">
    <source>
        <dbReference type="ARBA" id="ARBA00049524"/>
    </source>
</evidence>
<evidence type="ECO:0000256" key="7">
    <source>
        <dbReference type="ARBA" id="ARBA00022679"/>
    </source>
</evidence>
<comment type="catalytic activity">
    <reaction evidence="10">
        <text>N-terminal L-seryl-[histone H2A] + acetyl-CoA = N-terminal N(alpha)-acetyl-L-seryl-[histone H2A] + CoA + H(+)</text>
        <dbReference type="Rhea" id="RHEA:50600"/>
        <dbReference type="Rhea" id="RHEA-COMP:12742"/>
        <dbReference type="Rhea" id="RHEA-COMP:12744"/>
        <dbReference type="ChEBI" id="CHEBI:15378"/>
        <dbReference type="ChEBI" id="CHEBI:57287"/>
        <dbReference type="ChEBI" id="CHEBI:57288"/>
        <dbReference type="ChEBI" id="CHEBI:64738"/>
        <dbReference type="ChEBI" id="CHEBI:83690"/>
        <dbReference type="EC" id="2.3.1.257"/>
    </reaction>
</comment>
<dbReference type="GO" id="GO:1990189">
    <property type="term" value="F:protein N-terminal-serine acetyltransferase activity"/>
    <property type="evidence" value="ECO:0007669"/>
    <property type="project" value="UniProtKB-EC"/>
</dbReference>
<evidence type="ECO:0000313" key="14">
    <source>
        <dbReference type="EMBL" id="USP79704.1"/>
    </source>
</evidence>
<dbReference type="GO" id="GO:0005634">
    <property type="term" value="C:nucleus"/>
    <property type="evidence" value="ECO:0007669"/>
    <property type="project" value="UniProtKB-SubCell"/>
</dbReference>
<evidence type="ECO:0000256" key="9">
    <source>
        <dbReference type="ARBA" id="ARBA00023315"/>
    </source>
</evidence>
<dbReference type="PROSITE" id="PS51186">
    <property type="entry name" value="GNAT"/>
    <property type="match status" value="1"/>
</dbReference>
<dbReference type="Gene3D" id="3.40.630.30">
    <property type="match status" value="1"/>
</dbReference>
<dbReference type="PANTHER" id="PTHR20531">
    <property type="entry name" value="N-ALPHA-ACETYLTRANSFERASE 40"/>
    <property type="match status" value="1"/>
</dbReference>
<dbReference type="SUPFAM" id="SSF55729">
    <property type="entry name" value="Acyl-CoA N-acyltransferases (Nat)"/>
    <property type="match status" value="1"/>
</dbReference>
<gene>
    <name evidence="14" type="ORF">yc1106_06978</name>
</gene>
<dbReference type="PANTHER" id="PTHR20531:SF1">
    <property type="entry name" value="N-ALPHA-ACETYLTRANSFERASE 40"/>
    <property type="match status" value="1"/>
</dbReference>
<comment type="catalytic activity">
    <reaction evidence="11">
        <text>N-terminal L-seryl-[histone H4] + acetyl-CoA = N-terminal N(alpha)-acetyl-L-seryl-[histone H4] + CoA + H(+)</text>
        <dbReference type="Rhea" id="RHEA:50596"/>
        <dbReference type="Rhea" id="RHEA-COMP:12740"/>
        <dbReference type="Rhea" id="RHEA-COMP:12743"/>
        <dbReference type="ChEBI" id="CHEBI:15378"/>
        <dbReference type="ChEBI" id="CHEBI:57287"/>
        <dbReference type="ChEBI" id="CHEBI:57288"/>
        <dbReference type="ChEBI" id="CHEBI:64738"/>
        <dbReference type="ChEBI" id="CHEBI:83690"/>
        <dbReference type="EC" id="2.3.1.257"/>
    </reaction>
</comment>
<feature type="compositionally biased region" description="Low complexity" evidence="12">
    <location>
        <begin position="160"/>
        <end position="170"/>
    </location>
</feature>
<dbReference type="EMBL" id="CP089278">
    <property type="protein sequence ID" value="USP79704.1"/>
    <property type="molecule type" value="Genomic_DNA"/>
</dbReference>
<keyword evidence="6" id="KW-0963">Cytoplasm</keyword>
<evidence type="ECO:0000259" key="13">
    <source>
        <dbReference type="PROSITE" id="PS51186"/>
    </source>
</evidence>
<dbReference type="GO" id="GO:0010485">
    <property type="term" value="F:histone H4 acetyltransferase activity"/>
    <property type="evidence" value="ECO:0007669"/>
    <property type="project" value="InterPro"/>
</dbReference>
<dbReference type="AlphaFoldDB" id="A0A9Q9DVC2"/>
<proteinExistence type="inferred from homology"/>
<keyword evidence="7" id="KW-0808">Transferase</keyword>
<dbReference type="EC" id="2.3.1.257" evidence="4"/>
<comment type="subcellular location">
    <subcellularLocation>
        <location evidence="2">Cytoplasm</location>
    </subcellularLocation>
    <subcellularLocation>
        <location evidence="1">Nucleus</location>
    </subcellularLocation>
</comment>
<keyword evidence="8" id="KW-0539">Nucleus</keyword>
<comment type="similarity">
    <text evidence="3">Belongs to the acetyltransferase family. NAA40 subfamily.</text>
</comment>
<feature type="domain" description="N-acetyltransferase" evidence="13">
    <location>
        <begin position="127"/>
        <end position="284"/>
    </location>
</feature>
<organism evidence="14 15">
    <name type="scientific">Curvularia clavata</name>
    <dbReference type="NCBI Taxonomy" id="95742"/>
    <lineage>
        <taxon>Eukaryota</taxon>
        <taxon>Fungi</taxon>
        <taxon>Dikarya</taxon>
        <taxon>Ascomycota</taxon>
        <taxon>Pezizomycotina</taxon>
        <taxon>Dothideomycetes</taxon>
        <taxon>Pleosporomycetidae</taxon>
        <taxon>Pleosporales</taxon>
        <taxon>Pleosporineae</taxon>
        <taxon>Pleosporaceae</taxon>
        <taxon>Curvularia</taxon>
    </lineage>
</organism>
<accession>A0A9Q9DVC2</accession>
<evidence type="ECO:0000256" key="4">
    <source>
        <dbReference type="ARBA" id="ARBA00012950"/>
    </source>
</evidence>
<dbReference type="VEuPathDB" id="FungiDB:yc1106_06978"/>
<evidence type="ECO:0000256" key="5">
    <source>
        <dbReference type="ARBA" id="ARBA00015043"/>
    </source>
</evidence>
<reference evidence="14" key="1">
    <citation type="submission" date="2021-12" db="EMBL/GenBank/DDBJ databases">
        <title>Curvularia clavata genome.</title>
        <authorList>
            <person name="Cao Y."/>
        </authorList>
    </citation>
    <scope>NUCLEOTIDE SEQUENCE</scope>
    <source>
        <strain evidence="14">Yc1106</strain>
    </source>
</reference>
<evidence type="ECO:0000256" key="10">
    <source>
        <dbReference type="ARBA" id="ARBA00047821"/>
    </source>
</evidence>
<evidence type="ECO:0000256" key="6">
    <source>
        <dbReference type="ARBA" id="ARBA00022490"/>
    </source>
</evidence>
<dbReference type="InterPro" id="IPR000182">
    <property type="entry name" value="GNAT_dom"/>
</dbReference>
<evidence type="ECO:0000256" key="2">
    <source>
        <dbReference type="ARBA" id="ARBA00004496"/>
    </source>
</evidence>
<sequence>MPPAVQRARAVKELFENDVAGLRAYEALDEPYALRFQLKCSATELKEDELQACLDLVEETSGHHYRASSINWNPRKKREEMKDKDMIFLLVRQCGVEPFSRADTRDTDKACPVAKPSSRQETSNTKKTTRRAPPTQVQQQAQLDDLEQLAQGYAFDDETPTPSTTNSSTPHPDHHGPILGFISFMFTWDDPPHDDREVVYIYEIHLSAQLRGQGLGTRLMSFVEHVARQCHISKTMLTVFTANEGAKAMYEKVGYEKDECSPGDRVMRNKVVKAEYLIMSKKIL</sequence>
<dbReference type="Proteomes" id="UP001056012">
    <property type="component" value="Chromosome 5"/>
</dbReference>
<feature type="compositionally biased region" description="Polar residues" evidence="12">
    <location>
        <begin position="117"/>
        <end position="126"/>
    </location>
</feature>
<dbReference type="OrthoDB" id="424551at2759"/>
<evidence type="ECO:0000256" key="8">
    <source>
        <dbReference type="ARBA" id="ARBA00023242"/>
    </source>
</evidence>
<keyword evidence="9" id="KW-0012">Acyltransferase</keyword>